<dbReference type="EMBL" id="JABSTQ010010694">
    <property type="protein sequence ID" value="KAG0418843.1"/>
    <property type="molecule type" value="Genomic_DNA"/>
</dbReference>
<comment type="caution">
    <text evidence="1">The sequence shown here is derived from an EMBL/GenBank/DDBJ whole genome shotgun (WGS) entry which is preliminary data.</text>
</comment>
<sequence>MPVLRHTMSPWYLSEKLYPPNVFPTYCSGSTVIFRSSILRPLYNASFELPFLSVDDALVTGEMARIAGVGHVSLNRYYSFAGDQWKKVVKGEIIFGHIHGERARVRGWKAVVKELLAKRKIVPKVSDTNDVSKSLRTWSLVEFRARERKAGEQEAEGFLETRGGNIPLAPAVRLLPPPPPSFPTP</sequence>
<evidence type="ECO:0000313" key="2">
    <source>
        <dbReference type="Proteomes" id="UP000805193"/>
    </source>
</evidence>
<keyword evidence="2" id="KW-1185">Reference proteome</keyword>
<accession>A0AC60PFN5</accession>
<proteinExistence type="predicted"/>
<reference evidence="1 2" key="1">
    <citation type="journal article" date="2020" name="Cell">
        <title>Large-Scale Comparative Analyses of Tick Genomes Elucidate Their Genetic Diversity and Vector Capacities.</title>
        <authorList>
            <consortium name="Tick Genome and Microbiome Consortium (TIGMIC)"/>
            <person name="Jia N."/>
            <person name="Wang J."/>
            <person name="Shi W."/>
            <person name="Du L."/>
            <person name="Sun Y."/>
            <person name="Zhan W."/>
            <person name="Jiang J.F."/>
            <person name="Wang Q."/>
            <person name="Zhang B."/>
            <person name="Ji P."/>
            <person name="Bell-Sakyi L."/>
            <person name="Cui X.M."/>
            <person name="Yuan T.T."/>
            <person name="Jiang B.G."/>
            <person name="Yang W.F."/>
            <person name="Lam T.T."/>
            <person name="Chang Q.C."/>
            <person name="Ding S.J."/>
            <person name="Wang X.J."/>
            <person name="Zhu J.G."/>
            <person name="Ruan X.D."/>
            <person name="Zhao L."/>
            <person name="Wei J.T."/>
            <person name="Ye R.Z."/>
            <person name="Que T.C."/>
            <person name="Du C.H."/>
            <person name="Zhou Y.H."/>
            <person name="Cheng J.X."/>
            <person name="Dai P.F."/>
            <person name="Guo W.B."/>
            <person name="Han X.H."/>
            <person name="Huang E.J."/>
            <person name="Li L.F."/>
            <person name="Wei W."/>
            <person name="Gao Y.C."/>
            <person name="Liu J.Z."/>
            <person name="Shao H.Z."/>
            <person name="Wang X."/>
            <person name="Wang C.C."/>
            <person name="Yang T.C."/>
            <person name="Huo Q.B."/>
            <person name="Li W."/>
            <person name="Chen H.Y."/>
            <person name="Chen S.E."/>
            <person name="Zhou L.G."/>
            <person name="Ni X.B."/>
            <person name="Tian J.H."/>
            <person name="Sheng Y."/>
            <person name="Liu T."/>
            <person name="Pan Y.S."/>
            <person name="Xia L.Y."/>
            <person name="Li J."/>
            <person name="Zhao F."/>
            <person name="Cao W.C."/>
        </authorList>
    </citation>
    <scope>NUCLEOTIDE SEQUENCE [LARGE SCALE GENOMIC DNA]</scope>
    <source>
        <strain evidence="1">Iper-2018</strain>
    </source>
</reference>
<name>A0AC60PFN5_IXOPE</name>
<gene>
    <name evidence="1" type="ORF">HPB47_004549</name>
</gene>
<evidence type="ECO:0000313" key="1">
    <source>
        <dbReference type="EMBL" id="KAG0418843.1"/>
    </source>
</evidence>
<organism evidence="1 2">
    <name type="scientific">Ixodes persulcatus</name>
    <name type="common">Taiga tick</name>
    <dbReference type="NCBI Taxonomy" id="34615"/>
    <lineage>
        <taxon>Eukaryota</taxon>
        <taxon>Metazoa</taxon>
        <taxon>Ecdysozoa</taxon>
        <taxon>Arthropoda</taxon>
        <taxon>Chelicerata</taxon>
        <taxon>Arachnida</taxon>
        <taxon>Acari</taxon>
        <taxon>Parasitiformes</taxon>
        <taxon>Ixodida</taxon>
        <taxon>Ixodoidea</taxon>
        <taxon>Ixodidae</taxon>
        <taxon>Ixodinae</taxon>
        <taxon>Ixodes</taxon>
    </lineage>
</organism>
<protein>
    <submittedName>
        <fullName evidence="1">Uncharacterized protein</fullName>
    </submittedName>
</protein>
<dbReference type="Proteomes" id="UP000805193">
    <property type="component" value="Unassembled WGS sequence"/>
</dbReference>